<dbReference type="HAMAP" id="MF_00003">
    <property type="entry name" value="RbfA"/>
    <property type="match status" value="1"/>
</dbReference>
<accession>A0A7G5IF47</accession>
<dbReference type="KEGG" id="sand:H3309_11465"/>
<sequence>MKRGDAPLGPSVRLLKVGEAMRHVLADLLARGEARDPDLEGAIISVSEVRVSPDLRHATAFVMPVGGDEAAQAKVLKALNRVSKSLKGEVARRVNTKYAAELHFRLDESYAVGGKIDALLRDPRVARDLAEGG</sequence>
<reference evidence="3 4" key="1">
    <citation type="submission" date="2020-07" db="EMBL/GenBank/DDBJ databases">
        <title>Complete genome sequence for Sandaracinobacter sp. M6.</title>
        <authorList>
            <person name="Tang Y."/>
            <person name="Liu Q."/>
            <person name="Guo Z."/>
            <person name="Lei P."/>
            <person name="Huang B."/>
        </authorList>
    </citation>
    <scope>NUCLEOTIDE SEQUENCE [LARGE SCALE GENOMIC DNA]</scope>
    <source>
        <strain evidence="3 4">M6</strain>
    </source>
</reference>
<dbReference type="EMBL" id="CP059851">
    <property type="protein sequence ID" value="QMW21989.1"/>
    <property type="molecule type" value="Genomic_DNA"/>
</dbReference>
<comment type="subunit">
    <text evidence="2">Monomer. Binds 30S ribosomal subunits, but not 50S ribosomal subunits or 70S ribosomes.</text>
</comment>
<dbReference type="GO" id="GO:0030490">
    <property type="term" value="P:maturation of SSU-rRNA"/>
    <property type="evidence" value="ECO:0007669"/>
    <property type="project" value="UniProtKB-UniRule"/>
</dbReference>
<name>A0A7G5IF47_9SPHN</name>
<dbReference type="GO" id="GO:0043024">
    <property type="term" value="F:ribosomal small subunit binding"/>
    <property type="evidence" value="ECO:0007669"/>
    <property type="project" value="TreeGrafter"/>
</dbReference>
<dbReference type="AlphaFoldDB" id="A0A7G5IF47"/>
<dbReference type="Gene3D" id="3.30.300.20">
    <property type="match status" value="1"/>
</dbReference>
<dbReference type="NCBIfam" id="TIGR00082">
    <property type="entry name" value="rbfA"/>
    <property type="match status" value="1"/>
</dbReference>
<dbReference type="InterPro" id="IPR000238">
    <property type="entry name" value="RbfA"/>
</dbReference>
<dbReference type="Proteomes" id="UP000515292">
    <property type="component" value="Chromosome"/>
</dbReference>
<dbReference type="Pfam" id="PF02033">
    <property type="entry name" value="RBFA"/>
    <property type="match status" value="1"/>
</dbReference>
<keyword evidence="4" id="KW-1185">Reference proteome</keyword>
<evidence type="ECO:0000313" key="4">
    <source>
        <dbReference type="Proteomes" id="UP000515292"/>
    </source>
</evidence>
<protein>
    <recommendedName>
        <fullName evidence="2">Ribosome-binding factor A</fullName>
    </recommendedName>
</protein>
<organism evidence="3 4">
    <name type="scientific">Sandaracinobacteroides saxicola</name>
    <dbReference type="NCBI Taxonomy" id="2759707"/>
    <lineage>
        <taxon>Bacteria</taxon>
        <taxon>Pseudomonadati</taxon>
        <taxon>Pseudomonadota</taxon>
        <taxon>Alphaproteobacteria</taxon>
        <taxon>Sphingomonadales</taxon>
        <taxon>Sphingosinicellaceae</taxon>
        <taxon>Sandaracinobacteroides</taxon>
    </lineage>
</organism>
<evidence type="ECO:0000256" key="1">
    <source>
        <dbReference type="ARBA" id="ARBA00022517"/>
    </source>
</evidence>
<dbReference type="RefSeq" id="WP_182294834.1">
    <property type="nucleotide sequence ID" value="NZ_CP059851.1"/>
</dbReference>
<dbReference type="PANTHER" id="PTHR33515:SF1">
    <property type="entry name" value="RIBOSOME-BINDING FACTOR A, CHLOROPLASTIC-RELATED"/>
    <property type="match status" value="1"/>
</dbReference>
<gene>
    <name evidence="2 3" type="primary">rbfA</name>
    <name evidence="3" type="ORF">H3309_11465</name>
</gene>
<evidence type="ECO:0000313" key="3">
    <source>
        <dbReference type="EMBL" id="QMW21989.1"/>
    </source>
</evidence>
<dbReference type="InterPro" id="IPR023799">
    <property type="entry name" value="RbfA_dom_sf"/>
</dbReference>
<keyword evidence="2" id="KW-0963">Cytoplasm</keyword>
<comment type="function">
    <text evidence="2">One of several proteins that assist in the late maturation steps of the functional core of the 30S ribosomal subunit. Associates with free 30S ribosomal subunits (but not with 30S subunits that are part of 70S ribosomes or polysomes). Required for efficient processing of 16S rRNA. May interact with the 5'-terminal helix region of 16S rRNA.</text>
</comment>
<dbReference type="PANTHER" id="PTHR33515">
    <property type="entry name" value="RIBOSOME-BINDING FACTOR A, CHLOROPLASTIC-RELATED"/>
    <property type="match status" value="1"/>
</dbReference>
<comment type="subcellular location">
    <subcellularLocation>
        <location evidence="2">Cytoplasm</location>
    </subcellularLocation>
</comment>
<dbReference type="InterPro" id="IPR015946">
    <property type="entry name" value="KH_dom-like_a/b"/>
</dbReference>
<comment type="similarity">
    <text evidence="2">Belongs to the RbfA family.</text>
</comment>
<dbReference type="SUPFAM" id="SSF89919">
    <property type="entry name" value="Ribosome-binding factor A, RbfA"/>
    <property type="match status" value="1"/>
</dbReference>
<evidence type="ECO:0000256" key="2">
    <source>
        <dbReference type="HAMAP-Rule" id="MF_00003"/>
    </source>
</evidence>
<dbReference type="GO" id="GO:0005829">
    <property type="term" value="C:cytosol"/>
    <property type="evidence" value="ECO:0007669"/>
    <property type="project" value="TreeGrafter"/>
</dbReference>
<keyword evidence="1 2" id="KW-0690">Ribosome biogenesis</keyword>
<proteinExistence type="inferred from homology"/>
<dbReference type="NCBIfam" id="NF001802">
    <property type="entry name" value="PRK00521.2-5"/>
    <property type="match status" value="1"/>
</dbReference>